<evidence type="ECO:0000313" key="8">
    <source>
        <dbReference type="EMBL" id="MDA1384651.1"/>
    </source>
</evidence>
<dbReference type="PANTHER" id="PTHR11409">
    <property type="entry name" value="ADENOSINE DEAMINASE"/>
    <property type="match status" value="1"/>
</dbReference>
<dbReference type="GO" id="GO:0043103">
    <property type="term" value="P:hypoxanthine salvage"/>
    <property type="evidence" value="ECO:0007669"/>
    <property type="project" value="TreeGrafter"/>
</dbReference>
<evidence type="ECO:0000256" key="6">
    <source>
        <dbReference type="ARBA" id="ARBA00022833"/>
    </source>
</evidence>
<dbReference type="AlphaFoldDB" id="A0A9X3PFR4"/>
<dbReference type="GO" id="GO:0046872">
    <property type="term" value="F:metal ion binding"/>
    <property type="evidence" value="ECO:0007669"/>
    <property type="project" value="UniProtKB-KW"/>
</dbReference>
<dbReference type="Pfam" id="PF00962">
    <property type="entry name" value="A_deaminase"/>
    <property type="match status" value="1"/>
</dbReference>
<sequence length="340" mass="36661">MDALESLAGLPKADLHVHQEATRYLDLILAEREGREPYDWAGWRERLAAEIPPGKERLQRIGSVQPVPLDEYDDDEFFVARFAALMRDHAAAGACYVEIRCGGEVVTREAFMSLFRRAEAQVRAEYPLLRAEALAIVINPGQNPATADAFADGCIRAAGEGLAGIDFLYAPYDAEADWTPMYRLAGRFAEAGLGITAHAGEVSTANIAAAVRMPGLTRIGHGVHAAADPALLELLRENGVTLECALTCNEYFGVLPETERHPLARLVEAGVAVTLATDNPVQLSTTIEQEYAGAAALGMSAEQLAGFTRNAIRAAFTSEERKSAMLSELDSACSAMTREP</sequence>
<keyword evidence="4" id="KW-0479">Metal-binding</keyword>
<dbReference type="Proteomes" id="UP001145799">
    <property type="component" value="Unassembled WGS sequence"/>
</dbReference>
<dbReference type="InterPro" id="IPR006330">
    <property type="entry name" value="Ado/ade_deaminase"/>
</dbReference>
<dbReference type="PANTHER" id="PTHR11409:SF43">
    <property type="entry name" value="ADENOSINE DEAMINASE"/>
    <property type="match status" value="1"/>
</dbReference>
<dbReference type="EMBL" id="JAVDYD010000001">
    <property type="protein sequence ID" value="MDR7337896.1"/>
    <property type="molecule type" value="Genomic_DNA"/>
</dbReference>
<dbReference type="Gene3D" id="3.20.20.140">
    <property type="entry name" value="Metal-dependent hydrolases"/>
    <property type="match status" value="1"/>
</dbReference>
<dbReference type="GO" id="GO:0006154">
    <property type="term" value="P:adenosine catabolic process"/>
    <property type="evidence" value="ECO:0007669"/>
    <property type="project" value="TreeGrafter"/>
</dbReference>
<evidence type="ECO:0000256" key="1">
    <source>
        <dbReference type="ARBA" id="ARBA00001947"/>
    </source>
</evidence>
<evidence type="ECO:0000256" key="5">
    <source>
        <dbReference type="ARBA" id="ARBA00022801"/>
    </source>
</evidence>
<reference evidence="9 11" key="2">
    <citation type="submission" date="2023-07" db="EMBL/GenBank/DDBJ databases">
        <title>Sequencing the genomes of 1000 actinobacteria strains.</title>
        <authorList>
            <person name="Klenk H.-P."/>
        </authorList>
    </citation>
    <scope>NUCLEOTIDE SEQUENCE [LARGE SCALE GENOMIC DNA]</scope>
    <source>
        <strain evidence="9 11">DSM 44724</strain>
    </source>
</reference>
<evidence type="ECO:0000313" key="10">
    <source>
        <dbReference type="Proteomes" id="UP001145799"/>
    </source>
</evidence>
<dbReference type="Proteomes" id="UP001183604">
    <property type="component" value="Unassembled WGS sequence"/>
</dbReference>
<name>A0A9X3PFR4_9ACTN</name>
<evidence type="ECO:0000256" key="3">
    <source>
        <dbReference type="ARBA" id="ARBA00012784"/>
    </source>
</evidence>
<accession>A0A9X3PFR4</accession>
<dbReference type="EC" id="3.5.4.4" evidence="3"/>
<evidence type="ECO:0000313" key="9">
    <source>
        <dbReference type="EMBL" id="MDR7337896.1"/>
    </source>
</evidence>
<evidence type="ECO:0000313" key="11">
    <source>
        <dbReference type="Proteomes" id="UP001183604"/>
    </source>
</evidence>
<dbReference type="InterPro" id="IPR032466">
    <property type="entry name" value="Metal_Hydrolase"/>
</dbReference>
<dbReference type="RefSeq" id="WP_270121121.1">
    <property type="nucleotide sequence ID" value="NZ_BAAAOM010000002.1"/>
</dbReference>
<comment type="cofactor">
    <cofactor evidence="1">
        <name>Zn(2+)</name>
        <dbReference type="ChEBI" id="CHEBI:29105"/>
    </cofactor>
</comment>
<organism evidence="8 10">
    <name type="scientific">Glycomyces lechevalierae</name>
    <dbReference type="NCBI Taxonomy" id="256034"/>
    <lineage>
        <taxon>Bacteria</taxon>
        <taxon>Bacillati</taxon>
        <taxon>Actinomycetota</taxon>
        <taxon>Actinomycetes</taxon>
        <taxon>Glycomycetales</taxon>
        <taxon>Glycomycetaceae</taxon>
        <taxon>Glycomyces</taxon>
    </lineage>
</organism>
<comment type="caution">
    <text evidence="8">The sequence shown here is derived from an EMBL/GenBank/DDBJ whole genome shotgun (WGS) entry which is preliminary data.</text>
</comment>
<evidence type="ECO:0000256" key="4">
    <source>
        <dbReference type="ARBA" id="ARBA00022723"/>
    </source>
</evidence>
<dbReference type="EMBL" id="JAPZVQ010000003">
    <property type="protein sequence ID" value="MDA1384651.1"/>
    <property type="molecule type" value="Genomic_DNA"/>
</dbReference>
<evidence type="ECO:0000259" key="7">
    <source>
        <dbReference type="Pfam" id="PF00962"/>
    </source>
</evidence>
<dbReference type="GO" id="GO:0046103">
    <property type="term" value="P:inosine biosynthetic process"/>
    <property type="evidence" value="ECO:0007669"/>
    <property type="project" value="TreeGrafter"/>
</dbReference>
<dbReference type="SUPFAM" id="SSF51556">
    <property type="entry name" value="Metallo-dependent hydrolases"/>
    <property type="match status" value="1"/>
</dbReference>
<gene>
    <name evidence="9" type="ORF">J2S69_001615</name>
    <name evidence="8" type="ORF">O2L01_06630</name>
</gene>
<keyword evidence="6" id="KW-0862">Zinc</keyword>
<proteinExistence type="inferred from homology"/>
<dbReference type="InterPro" id="IPR001365">
    <property type="entry name" value="A_deaminase_dom"/>
</dbReference>
<protein>
    <recommendedName>
        <fullName evidence="3">adenosine deaminase</fullName>
        <ecNumber evidence="3">3.5.4.4</ecNumber>
    </recommendedName>
</protein>
<dbReference type="GO" id="GO:0005829">
    <property type="term" value="C:cytosol"/>
    <property type="evidence" value="ECO:0007669"/>
    <property type="project" value="TreeGrafter"/>
</dbReference>
<reference evidence="8" key="1">
    <citation type="submission" date="2022-12" db="EMBL/GenBank/DDBJ databases">
        <title>Gycomyces niveus sp.nov., a novel actinomycete isolated from soil in Shouguang.</title>
        <authorList>
            <person name="Yang X."/>
        </authorList>
    </citation>
    <scope>NUCLEOTIDE SEQUENCE</scope>
    <source>
        <strain evidence="8">DSM 44724</strain>
    </source>
</reference>
<keyword evidence="11" id="KW-1185">Reference proteome</keyword>
<feature type="domain" description="Adenosine deaminase" evidence="7">
    <location>
        <begin position="84"/>
        <end position="331"/>
    </location>
</feature>
<comment type="similarity">
    <text evidence="2">Belongs to the metallo-dependent hydrolases superfamily. Adenosine and AMP deaminases family.</text>
</comment>
<dbReference type="GO" id="GO:0004000">
    <property type="term" value="F:adenosine deaminase activity"/>
    <property type="evidence" value="ECO:0007669"/>
    <property type="project" value="TreeGrafter"/>
</dbReference>
<keyword evidence="5" id="KW-0378">Hydrolase</keyword>
<evidence type="ECO:0000256" key="2">
    <source>
        <dbReference type="ARBA" id="ARBA00006676"/>
    </source>
</evidence>